<evidence type="ECO:0000313" key="1">
    <source>
        <dbReference type="EMBL" id="QNO47519.1"/>
    </source>
</evidence>
<proteinExistence type="predicted"/>
<dbReference type="Pfam" id="PF02596">
    <property type="entry name" value="DUF169"/>
    <property type="match status" value="1"/>
</dbReference>
<dbReference type="EMBL" id="MT631265">
    <property type="protein sequence ID" value="QNO47519.1"/>
    <property type="molecule type" value="Genomic_DNA"/>
</dbReference>
<gene>
    <name evidence="1" type="ORF">GGGHDLIA_00009</name>
</gene>
<dbReference type="InterPro" id="IPR003748">
    <property type="entry name" value="DUF169"/>
</dbReference>
<accession>A0A7G9YHN5</accession>
<dbReference type="PANTHER" id="PTHR37954:SF3">
    <property type="entry name" value="DUF169 DOMAIN-CONTAINING PROTEIN"/>
    <property type="match status" value="1"/>
</dbReference>
<dbReference type="PANTHER" id="PTHR37954">
    <property type="entry name" value="BLL4979 PROTEIN"/>
    <property type="match status" value="1"/>
</dbReference>
<dbReference type="AlphaFoldDB" id="A0A7G9YHN5"/>
<protein>
    <submittedName>
        <fullName evidence="1">Uncharacterized protein</fullName>
    </submittedName>
</protein>
<name>A0A7G9YHN5_9EURY</name>
<sequence length="299" mass="31848">MVAGLQVETQKQEVEKLGNSKEDIGTAFEGTSTRFMRMFGKEGQQVQPVGVKLVQKGQAVPMGTRAPEEYQGVPWCEAVRLAAMEGEVVVINRENVGCPAAAIALGLVDEQEGKSLAGTRKYTDMMETAASPADFTGGLVYACKASGNMQFALFGEDDTGRYETHGAALNAISGMMSIQPAIMDAAVAYPAGKLQVVPDLVILGLLPKQVLLAIQGYNFLTGNRFEMNTIGIRGVCADLTAQPYLEQKLNGSFFCLGARAVGGWGGNMMGLGMPFSVFRAMVVGMERSAGGFPYQAYPD</sequence>
<reference evidence="1" key="1">
    <citation type="submission" date="2020-06" db="EMBL/GenBank/DDBJ databases">
        <title>Unique genomic features of the anaerobic methanotrophic archaea.</title>
        <authorList>
            <person name="Chadwick G.L."/>
            <person name="Skennerton C.T."/>
            <person name="Laso-Perez R."/>
            <person name="Leu A.O."/>
            <person name="Speth D.R."/>
            <person name="Yu H."/>
            <person name="Morgan-Lang C."/>
            <person name="Hatzenpichler R."/>
            <person name="Goudeau D."/>
            <person name="Malmstrom R."/>
            <person name="Brazelton W.J."/>
            <person name="Woyke T."/>
            <person name="Hallam S.J."/>
            <person name="Tyson G.W."/>
            <person name="Wegener G."/>
            <person name="Boetius A."/>
            <person name="Orphan V."/>
        </authorList>
    </citation>
    <scope>NUCLEOTIDE SEQUENCE</scope>
</reference>
<organism evidence="1">
    <name type="scientific">Candidatus Methanogaster sp. ANME-2c ERB4</name>
    <dbReference type="NCBI Taxonomy" id="2759911"/>
    <lineage>
        <taxon>Archaea</taxon>
        <taxon>Methanobacteriati</taxon>
        <taxon>Methanobacteriota</taxon>
        <taxon>Stenosarchaea group</taxon>
        <taxon>Methanomicrobia</taxon>
        <taxon>Methanosarcinales</taxon>
        <taxon>ANME-2 cluster</taxon>
        <taxon>Candidatus Methanogasteraceae</taxon>
        <taxon>Candidatus Methanogaster</taxon>
    </lineage>
</organism>